<feature type="compositionally biased region" description="Basic and acidic residues" evidence="1">
    <location>
        <begin position="189"/>
        <end position="216"/>
    </location>
</feature>
<dbReference type="Proteomes" id="UP000622797">
    <property type="component" value="Unassembled WGS sequence"/>
</dbReference>
<keyword evidence="4" id="KW-1185">Reference proteome</keyword>
<feature type="region of interest" description="Disordered" evidence="1">
    <location>
        <begin position="183"/>
        <end position="222"/>
    </location>
</feature>
<keyword evidence="2" id="KW-0472">Membrane</keyword>
<accession>A0A8H4WQR1</accession>
<protein>
    <recommendedName>
        <fullName evidence="5">Mid2 domain-containing protein</fullName>
    </recommendedName>
</protein>
<keyword evidence="2" id="KW-0812">Transmembrane</keyword>
<sequence length="222" mass="23553">MGSGNEFESGADFTQTAVIPLTTIFTPNEDCTAASAYDSTIWAGNQWAYQLDSGISKASCYPSNYKNYQYRSKLWYSPGQESDLSLFSPKSAPVLALESAGVTFPPGSTTTTSGTSSSASTTSSDSESPTNDTDGGSDGLGTGATAGIAVGAAIGGMLAIGLLWWLTKRYKVSRREKNVVQYSQAWSQRDSHREGLKPEEHTAAETRGPYEVDGVSRAELPS</sequence>
<evidence type="ECO:0000313" key="3">
    <source>
        <dbReference type="EMBL" id="KAF4946354.1"/>
    </source>
</evidence>
<dbReference type="EMBL" id="JABEXW010001171">
    <property type="protein sequence ID" value="KAF4946354.1"/>
    <property type="molecule type" value="Genomic_DNA"/>
</dbReference>
<reference evidence="3" key="1">
    <citation type="journal article" date="2020" name="BMC Genomics">
        <title>Correction to: Identification and distribution of gene clusters required for synthesis of sphingolipid metabolism inhibitors in diverse species of the filamentous fungus Fusarium.</title>
        <authorList>
            <person name="Kim H.S."/>
            <person name="Lohmar J.M."/>
            <person name="Busman M."/>
            <person name="Brown D.W."/>
            <person name="Naumann T.A."/>
            <person name="Divon H.H."/>
            <person name="Lysoe E."/>
            <person name="Uhlig S."/>
            <person name="Proctor R.H."/>
        </authorList>
    </citation>
    <scope>NUCLEOTIDE SEQUENCE</scope>
    <source>
        <strain evidence="3">NRRL 20472</strain>
    </source>
</reference>
<feature type="compositionally biased region" description="Low complexity" evidence="1">
    <location>
        <begin position="103"/>
        <end position="134"/>
    </location>
</feature>
<dbReference type="AlphaFoldDB" id="A0A8H4WQR1"/>
<evidence type="ECO:0000256" key="2">
    <source>
        <dbReference type="SAM" id="Phobius"/>
    </source>
</evidence>
<proteinExistence type="predicted"/>
<evidence type="ECO:0000256" key="1">
    <source>
        <dbReference type="SAM" id="MobiDB-lite"/>
    </source>
</evidence>
<feature type="transmembrane region" description="Helical" evidence="2">
    <location>
        <begin position="146"/>
        <end position="167"/>
    </location>
</feature>
<comment type="caution">
    <text evidence="3">The sequence shown here is derived from an EMBL/GenBank/DDBJ whole genome shotgun (WGS) entry which is preliminary data.</text>
</comment>
<dbReference type="OrthoDB" id="5106260at2759"/>
<organism evidence="3 4">
    <name type="scientific">Fusarium sarcochroum</name>
    <dbReference type="NCBI Taxonomy" id="1208366"/>
    <lineage>
        <taxon>Eukaryota</taxon>
        <taxon>Fungi</taxon>
        <taxon>Dikarya</taxon>
        <taxon>Ascomycota</taxon>
        <taxon>Pezizomycotina</taxon>
        <taxon>Sordariomycetes</taxon>
        <taxon>Hypocreomycetidae</taxon>
        <taxon>Hypocreales</taxon>
        <taxon>Nectriaceae</taxon>
        <taxon>Fusarium</taxon>
        <taxon>Fusarium lateritium species complex</taxon>
    </lineage>
</organism>
<evidence type="ECO:0008006" key="5">
    <source>
        <dbReference type="Google" id="ProtNLM"/>
    </source>
</evidence>
<feature type="region of interest" description="Disordered" evidence="1">
    <location>
        <begin position="103"/>
        <end position="139"/>
    </location>
</feature>
<keyword evidence="2" id="KW-1133">Transmembrane helix</keyword>
<gene>
    <name evidence="3" type="ORF">FSARC_14215</name>
</gene>
<name>A0A8H4WQR1_9HYPO</name>
<evidence type="ECO:0000313" key="4">
    <source>
        <dbReference type="Proteomes" id="UP000622797"/>
    </source>
</evidence>
<reference evidence="3" key="2">
    <citation type="submission" date="2020-05" db="EMBL/GenBank/DDBJ databases">
        <authorList>
            <person name="Kim H.-S."/>
            <person name="Proctor R.H."/>
            <person name="Brown D.W."/>
        </authorList>
    </citation>
    <scope>NUCLEOTIDE SEQUENCE</scope>
    <source>
        <strain evidence="3">NRRL 20472</strain>
    </source>
</reference>